<dbReference type="InterPro" id="IPR002645">
    <property type="entry name" value="STAS_dom"/>
</dbReference>
<gene>
    <name evidence="3" type="ordered locus">MODMU_2812</name>
</gene>
<evidence type="ECO:0000313" key="4">
    <source>
        <dbReference type="Proteomes" id="UP000006461"/>
    </source>
</evidence>
<dbReference type="PROSITE" id="PS50801">
    <property type="entry name" value="STAS"/>
    <property type="match status" value="1"/>
</dbReference>
<dbReference type="CDD" id="cd07043">
    <property type="entry name" value="STAS_anti-anti-sigma_factors"/>
    <property type="match status" value="1"/>
</dbReference>
<feature type="domain" description="STAS" evidence="2">
    <location>
        <begin position="37"/>
        <end position="124"/>
    </location>
</feature>
<protein>
    <submittedName>
        <fullName evidence="3">Sulphate transporter/antisigma-factor antagonist</fullName>
    </submittedName>
</protein>
<evidence type="ECO:0000256" key="1">
    <source>
        <dbReference type="SAM" id="MobiDB-lite"/>
    </source>
</evidence>
<dbReference type="KEGG" id="mmar:MODMU_2812"/>
<evidence type="ECO:0000313" key="3">
    <source>
        <dbReference type="EMBL" id="CCH88241.1"/>
    </source>
</evidence>
<dbReference type="InterPro" id="IPR058548">
    <property type="entry name" value="MlaB-like_STAS"/>
</dbReference>
<name>I4EXX8_MODI5</name>
<dbReference type="SUPFAM" id="SSF52091">
    <property type="entry name" value="SpoIIaa-like"/>
    <property type="match status" value="1"/>
</dbReference>
<dbReference type="InterPro" id="IPR036513">
    <property type="entry name" value="STAS_dom_sf"/>
</dbReference>
<evidence type="ECO:0000259" key="2">
    <source>
        <dbReference type="PROSITE" id="PS50801"/>
    </source>
</evidence>
<dbReference type="eggNOG" id="COG3113">
    <property type="taxonomic scope" value="Bacteria"/>
</dbReference>
<accession>I4EXX8</accession>
<dbReference type="Gene3D" id="3.30.750.24">
    <property type="entry name" value="STAS domain"/>
    <property type="match status" value="1"/>
</dbReference>
<proteinExistence type="predicted"/>
<dbReference type="Proteomes" id="UP000006461">
    <property type="component" value="Chromosome"/>
</dbReference>
<organism evidence="3 4">
    <name type="scientific">Modestobacter italicus (strain DSM 44449 / CECT 9708 / BC 501)</name>
    <dbReference type="NCBI Taxonomy" id="2732864"/>
    <lineage>
        <taxon>Bacteria</taxon>
        <taxon>Bacillati</taxon>
        <taxon>Actinomycetota</taxon>
        <taxon>Actinomycetes</taxon>
        <taxon>Geodermatophilales</taxon>
        <taxon>Geodermatophilaceae</taxon>
        <taxon>Modestobacter</taxon>
    </lineage>
</organism>
<dbReference type="EMBL" id="FO203431">
    <property type="protein sequence ID" value="CCH88241.1"/>
    <property type="molecule type" value="Genomic_DNA"/>
</dbReference>
<dbReference type="Pfam" id="PF13466">
    <property type="entry name" value="STAS_2"/>
    <property type="match status" value="1"/>
</dbReference>
<keyword evidence="4" id="KW-1185">Reference proteome</keyword>
<reference evidence="3 4" key="1">
    <citation type="journal article" date="2012" name="J. Bacteriol.">
        <title>Genome Sequence of Radiation-Resistant Modestobacter marinus Strain BC501, a Representative Actinobacterium That Thrives on Calcareous Stone Surfaces.</title>
        <authorList>
            <person name="Normand P."/>
            <person name="Gury J."/>
            <person name="Pujic P."/>
            <person name="Chouaia B."/>
            <person name="Crotti E."/>
            <person name="Brusetti L."/>
            <person name="Daffonchio D."/>
            <person name="Vacherie B."/>
            <person name="Barbe V."/>
            <person name="Medigue C."/>
            <person name="Calteau A."/>
            <person name="Ghodhbane-Gtari F."/>
            <person name="Essoussi I."/>
            <person name="Nouioui I."/>
            <person name="Abbassi-Ghozzi I."/>
            <person name="Gtari M."/>
        </authorList>
    </citation>
    <scope>NUCLEOTIDE SEQUENCE [LARGE SCALE GENOMIC DNA]</scope>
    <source>
        <strain evidence="4">BC 501</strain>
    </source>
</reference>
<dbReference type="AlphaFoldDB" id="I4EXX8"/>
<sequence>MAVTCPVGPGGRPTGAEPVPRLLTDPVDASGPRTSQVTVGRQLVAGRAAEIHSVVDEALRTDPAVLRLRLHEVELFDAAGVGLLLRLQAQARRQGTDLVCSGPPRRLVAVLHRTGAVHLLTVVA</sequence>
<feature type="region of interest" description="Disordered" evidence="1">
    <location>
        <begin position="1"/>
        <end position="35"/>
    </location>
</feature>
<dbReference type="HOGENOM" id="CLU_2001283_0_0_11"/>